<accession>A0A918CXC2</accession>
<evidence type="ECO:0000313" key="1">
    <source>
        <dbReference type="EMBL" id="GGN44789.1"/>
    </source>
</evidence>
<protein>
    <submittedName>
        <fullName evidence="1">Uncharacterized protein</fullName>
    </submittedName>
</protein>
<gene>
    <name evidence="1" type="ORF">GCM10011578_096120</name>
</gene>
<reference evidence="1" key="2">
    <citation type="submission" date="2020-09" db="EMBL/GenBank/DDBJ databases">
        <authorList>
            <person name="Sun Q."/>
            <person name="Zhou Y."/>
        </authorList>
    </citation>
    <scope>NUCLEOTIDE SEQUENCE</scope>
    <source>
        <strain evidence="1">CGMCC 4.7110</strain>
    </source>
</reference>
<dbReference type="AlphaFoldDB" id="A0A918CXC2"/>
<comment type="caution">
    <text evidence="1">The sequence shown here is derived from an EMBL/GenBank/DDBJ whole genome shotgun (WGS) entry which is preliminary data.</text>
</comment>
<sequence length="105" mass="11042">MAAHSPVAALIAGLSAAALSVAVSLIDRTEQVPDRAGRQPLGRQLLVRAAVTLVQLVPRATSLALAETSWATSDMWIGRNIHGDVAHFGDMAMIPPSSFRSLNVT</sequence>
<dbReference type="Proteomes" id="UP000653411">
    <property type="component" value="Unassembled WGS sequence"/>
</dbReference>
<name>A0A918CXC2_9ACTN</name>
<organism evidence="1 2">
    <name type="scientific">Streptomyces fuscichromogenes</name>
    <dbReference type="NCBI Taxonomy" id="1324013"/>
    <lineage>
        <taxon>Bacteria</taxon>
        <taxon>Bacillati</taxon>
        <taxon>Actinomycetota</taxon>
        <taxon>Actinomycetes</taxon>
        <taxon>Kitasatosporales</taxon>
        <taxon>Streptomycetaceae</taxon>
        <taxon>Streptomyces</taxon>
    </lineage>
</organism>
<dbReference type="EMBL" id="BMML01000044">
    <property type="protein sequence ID" value="GGN44789.1"/>
    <property type="molecule type" value="Genomic_DNA"/>
</dbReference>
<evidence type="ECO:0000313" key="2">
    <source>
        <dbReference type="Proteomes" id="UP000653411"/>
    </source>
</evidence>
<keyword evidence="2" id="KW-1185">Reference proteome</keyword>
<proteinExistence type="predicted"/>
<reference evidence="1" key="1">
    <citation type="journal article" date="2014" name="Int. J. Syst. Evol. Microbiol.">
        <title>Complete genome sequence of Corynebacterium casei LMG S-19264T (=DSM 44701T), isolated from a smear-ripened cheese.</title>
        <authorList>
            <consortium name="US DOE Joint Genome Institute (JGI-PGF)"/>
            <person name="Walter F."/>
            <person name="Albersmeier A."/>
            <person name="Kalinowski J."/>
            <person name="Ruckert C."/>
        </authorList>
    </citation>
    <scope>NUCLEOTIDE SEQUENCE</scope>
    <source>
        <strain evidence="1">CGMCC 4.7110</strain>
    </source>
</reference>